<evidence type="ECO:0000256" key="1">
    <source>
        <dbReference type="ARBA" id="ARBA00001971"/>
    </source>
</evidence>
<evidence type="ECO:0000256" key="5">
    <source>
        <dbReference type="ARBA" id="ARBA00023004"/>
    </source>
</evidence>
<proteinExistence type="inferred from homology"/>
<dbReference type="InterPro" id="IPR002401">
    <property type="entry name" value="Cyt_P450_E_grp-I"/>
</dbReference>
<dbReference type="PROSITE" id="PS00086">
    <property type="entry name" value="CYTOCHROME_P450"/>
    <property type="match status" value="1"/>
</dbReference>
<keyword evidence="8" id="KW-0472">Membrane</keyword>
<keyword evidence="8" id="KW-0812">Transmembrane</keyword>
<feature type="binding site" description="axial binding residue" evidence="6">
    <location>
        <position position="473"/>
    </location>
    <ligand>
        <name>heme</name>
        <dbReference type="ChEBI" id="CHEBI:30413"/>
    </ligand>
    <ligandPart>
        <name>Fe</name>
        <dbReference type="ChEBI" id="CHEBI:18248"/>
    </ligandPart>
</feature>
<dbReference type="PRINTS" id="PR00385">
    <property type="entry name" value="P450"/>
</dbReference>
<keyword evidence="8" id="KW-1133">Transmembrane helix</keyword>
<keyword evidence="7" id="KW-0560">Oxidoreductase</keyword>
<accession>A0A024S429</accession>
<protein>
    <submittedName>
        <fullName evidence="9">Cytochrome P450</fullName>
    </submittedName>
</protein>
<sequence length="531" mass="60747">MNTFLTYDKGPNLVGSQLRGLVQEAAESLARKSGLQLLGIFVVMFIAWRVGVAFYNIWLHPLSKFPGPTHMAAFYLPYMYDSFIRGTMHNTIRKLHHKYGPIVRVGPNHLAVDGSVGWPDVYGHKAGQEEFGKVPEFLFQGDTTALIAAPKDVHRRQRRQLAHAFSDSALRSQEGIMKQYVDLLMSRFANKADTGESFNVIKWFDFTTFDIIGHLYHSEPFHCLESNGYHPWVSAFFNGFRGDSYRRFLRQFPLAHEVVKWLRVVGDLNSSTDNRDYIVGKAQARIKQGDFAIQGYRDFIAFMLKKNRDGEFGFLEPEILASSPLVITAGSETTASSLSALVFYLGSNPIAYERLTRELRSAFSDEEEITLSSTQRLEYLHACIEEALRVYPPVPETPPRQSPGGMIDGKWVPKGTTVTVFQMATYHNPSHWAEPDSYLPERWLPKSHPLYDDKFKNDNRATFKPFSYGPRDCLGKNLAYSEMRLILARLLFGFDFELVPGQEGWHDALRTFLVWERMPLKIFLKKRTRTA</sequence>
<dbReference type="KEGG" id="trr:M419DRAFT_85224"/>
<reference evidence="10" key="1">
    <citation type="journal article" date="2013" name="Ind. Biotechnol.">
        <title>Comparative genomics analysis of Trichoderma reesei strains.</title>
        <authorList>
            <person name="Koike H."/>
            <person name="Aerts A."/>
            <person name="LaButti K."/>
            <person name="Grigoriev I.V."/>
            <person name="Baker S.E."/>
        </authorList>
    </citation>
    <scope>NUCLEOTIDE SEQUENCE [LARGE SCALE GENOMIC DNA]</scope>
    <source>
        <strain evidence="10">ATCC 56765 / BCRC 32924 / NRRL 11460 / Rut C-30</strain>
    </source>
</reference>
<keyword evidence="5 6" id="KW-0408">Iron</keyword>
<dbReference type="Proteomes" id="UP000024376">
    <property type="component" value="Unassembled WGS sequence"/>
</dbReference>
<dbReference type="EMBL" id="KI911155">
    <property type="protein sequence ID" value="ETR99822.1"/>
    <property type="molecule type" value="Genomic_DNA"/>
</dbReference>
<evidence type="ECO:0000256" key="4">
    <source>
        <dbReference type="ARBA" id="ARBA00022723"/>
    </source>
</evidence>
<dbReference type="InterPro" id="IPR001128">
    <property type="entry name" value="Cyt_P450"/>
</dbReference>
<evidence type="ECO:0000256" key="2">
    <source>
        <dbReference type="ARBA" id="ARBA00010617"/>
    </source>
</evidence>
<evidence type="ECO:0000313" key="10">
    <source>
        <dbReference type="Proteomes" id="UP000024376"/>
    </source>
</evidence>
<dbReference type="InterPro" id="IPR036396">
    <property type="entry name" value="Cyt_P450_sf"/>
</dbReference>
<feature type="transmembrane region" description="Helical" evidence="8">
    <location>
        <begin position="37"/>
        <end position="58"/>
    </location>
</feature>
<dbReference type="Pfam" id="PF00067">
    <property type="entry name" value="p450"/>
    <property type="match status" value="1"/>
</dbReference>
<dbReference type="OrthoDB" id="1470350at2759"/>
<evidence type="ECO:0000256" key="6">
    <source>
        <dbReference type="PIRSR" id="PIRSR602401-1"/>
    </source>
</evidence>
<dbReference type="HOGENOM" id="CLU_001570_14_11_1"/>
<dbReference type="GO" id="GO:0016705">
    <property type="term" value="F:oxidoreductase activity, acting on paired donors, with incorporation or reduction of molecular oxygen"/>
    <property type="evidence" value="ECO:0007669"/>
    <property type="project" value="InterPro"/>
</dbReference>
<evidence type="ECO:0000313" key="9">
    <source>
        <dbReference type="EMBL" id="ETR99822.1"/>
    </source>
</evidence>
<dbReference type="InterPro" id="IPR050121">
    <property type="entry name" value="Cytochrome_P450_monoxygenase"/>
</dbReference>
<dbReference type="Gene3D" id="1.10.630.10">
    <property type="entry name" value="Cytochrome P450"/>
    <property type="match status" value="1"/>
</dbReference>
<dbReference type="GO" id="GO:0020037">
    <property type="term" value="F:heme binding"/>
    <property type="evidence" value="ECO:0007669"/>
    <property type="project" value="InterPro"/>
</dbReference>
<keyword evidence="3 6" id="KW-0349">Heme</keyword>
<evidence type="ECO:0000256" key="3">
    <source>
        <dbReference type="ARBA" id="ARBA00022617"/>
    </source>
</evidence>
<dbReference type="GO" id="GO:0004497">
    <property type="term" value="F:monooxygenase activity"/>
    <property type="evidence" value="ECO:0007669"/>
    <property type="project" value="UniProtKB-KW"/>
</dbReference>
<name>A0A024S429_HYPJR</name>
<gene>
    <name evidence="9" type="ORF">M419DRAFT_85224</name>
</gene>
<comment type="similarity">
    <text evidence="2 7">Belongs to the cytochrome P450 family.</text>
</comment>
<dbReference type="GO" id="GO:0005506">
    <property type="term" value="F:iron ion binding"/>
    <property type="evidence" value="ECO:0007669"/>
    <property type="project" value="InterPro"/>
</dbReference>
<evidence type="ECO:0000256" key="7">
    <source>
        <dbReference type="RuleBase" id="RU000461"/>
    </source>
</evidence>
<dbReference type="CDD" id="cd11058">
    <property type="entry name" value="CYP60B-like"/>
    <property type="match status" value="1"/>
</dbReference>
<dbReference type="AlphaFoldDB" id="A0A024S429"/>
<dbReference type="PANTHER" id="PTHR24305:SF210">
    <property type="entry name" value="CYTOCHROME P450 MONOOXYGENASE ASQL-RELATED"/>
    <property type="match status" value="1"/>
</dbReference>
<dbReference type="PANTHER" id="PTHR24305">
    <property type="entry name" value="CYTOCHROME P450"/>
    <property type="match status" value="1"/>
</dbReference>
<dbReference type="PRINTS" id="PR00463">
    <property type="entry name" value="EP450I"/>
</dbReference>
<comment type="cofactor">
    <cofactor evidence="1 6">
        <name>heme</name>
        <dbReference type="ChEBI" id="CHEBI:30413"/>
    </cofactor>
</comment>
<keyword evidence="4 6" id="KW-0479">Metal-binding</keyword>
<dbReference type="InterPro" id="IPR017972">
    <property type="entry name" value="Cyt_P450_CS"/>
</dbReference>
<keyword evidence="7" id="KW-0503">Monooxygenase</keyword>
<evidence type="ECO:0000256" key="8">
    <source>
        <dbReference type="SAM" id="Phobius"/>
    </source>
</evidence>
<dbReference type="SUPFAM" id="SSF48264">
    <property type="entry name" value="Cytochrome P450"/>
    <property type="match status" value="1"/>
</dbReference>
<organism evidence="9 10">
    <name type="scientific">Hypocrea jecorina (strain ATCC 56765 / BCRC 32924 / NRRL 11460 / Rut C-30)</name>
    <name type="common">Trichoderma reesei</name>
    <dbReference type="NCBI Taxonomy" id="1344414"/>
    <lineage>
        <taxon>Eukaryota</taxon>
        <taxon>Fungi</taxon>
        <taxon>Dikarya</taxon>
        <taxon>Ascomycota</taxon>
        <taxon>Pezizomycotina</taxon>
        <taxon>Sordariomycetes</taxon>
        <taxon>Hypocreomycetidae</taxon>
        <taxon>Hypocreales</taxon>
        <taxon>Hypocreaceae</taxon>
        <taxon>Trichoderma</taxon>
    </lineage>
</organism>